<dbReference type="EMBL" id="JAGIOJ010000001">
    <property type="protein sequence ID" value="MBP2397535.1"/>
    <property type="molecule type" value="Genomic_DNA"/>
</dbReference>
<dbReference type="SUPFAM" id="SSF54637">
    <property type="entry name" value="Thioesterase/thiol ester dehydrase-isomerase"/>
    <property type="match status" value="1"/>
</dbReference>
<name>A0ABS4XMC5_GLUPR</name>
<dbReference type="Pfam" id="PF01575">
    <property type="entry name" value="MaoC_dehydratas"/>
    <property type="match status" value="1"/>
</dbReference>
<protein>
    <recommendedName>
        <fullName evidence="2">MaoC-like domain-containing protein</fullName>
    </recommendedName>
</protein>
<evidence type="ECO:0000259" key="2">
    <source>
        <dbReference type="Pfam" id="PF01575"/>
    </source>
</evidence>
<evidence type="ECO:0000313" key="3">
    <source>
        <dbReference type="EMBL" id="MBP2397535.1"/>
    </source>
</evidence>
<dbReference type="InterPro" id="IPR002539">
    <property type="entry name" value="MaoC-like_dom"/>
</dbReference>
<organism evidence="3 4">
    <name type="scientific">Glutamicibacter protophormiae</name>
    <name type="common">Brevibacterium protophormiae</name>
    <dbReference type="NCBI Taxonomy" id="37930"/>
    <lineage>
        <taxon>Bacteria</taxon>
        <taxon>Bacillati</taxon>
        <taxon>Actinomycetota</taxon>
        <taxon>Actinomycetes</taxon>
        <taxon>Micrococcales</taxon>
        <taxon>Micrococcaceae</taxon>
        <taxon>Glutamicibacter</taxon>
    </lineage>
</organism>
<feature type="domain" description="MaoC-like" evidence="2">
    <location>
        <begin position="18"/>
        <end position="118"/>
    </location>
</feature>
<evidence type="ECO:0000256" key="1">
    <source>
        <dbReference type="ARBA" id="ARBA00005254"/>
    </source>
</evidence>
<dbReference type="Proteomes" id="UP001195422">
    <property type="component" value="Unassembled WGS sequence"/>
</dbReference>
<gene>
    <name evidence="3" type="ORF">JOF39_000616</name>
</gene>
<evidence type="ECO:0000313" key="4">
    <source>
        <dbReference type="Proteomes" id="UP001195422"/>
    </source>
</evidence>
<comment type="similarity">
    <text evidence="1">Belongs to the enoyl-CoA hydratase/isomerase family.</text>
</comment>
<comment type="caution">
    <text evidence="3">The sequence shown here is derived from an EMBL/GenBank/DDBJ whole genome shotgun (WGS) entry which is preliminary data.</text>
</comment>
<proteinExistence type="inferred from homology"/>
<accession>A0ABS4XMC5</accession>
<dbReference type="RefSeq" id="WP_188947060.1">
    <property type="nucleotide sequence ID" value="NZ_BMPH01000002.1"/>
</dbReference>
<sequence>MSTVDTAARTGIAAGTQLPELRIPITATLIVTGAIATRDFQKVHHDKDVAQAAGTPNVFMNILTTNALVNRYVGEWAGPAARVGRINIRLGATNFPGDEMVFTGTVDSVDGQNVVVKVVGTNSLGPHVTGTVDLVIPSKGESA</sequence>
<dbReference type="Gene3D" id="3.10.129.10">
    <property type="entry name" value="Hotdog Thioesterase"/>
    <property type="match status" value="1"/>
</dbReference>
<dbReference type="InterPro" id="IPR029069">
    <property type="entry name" value="HotDog_dom_sf"/>
</dbReference>
<reference evidence="3 4" key="1">
    <citation type="submission" date="2021-03" db="EMBL/GenBank/DDBJ databases">
        <title>Sequencing the genomes of 1000 actinobacteria strains.</title>
        <authorList>
            <person name="Klenk H.-P."/>
        </authorList>
    </citation>
    <scope>NUCLEOTIDE SEQUENCE [LARGE SCALE GENOMIC DNA]</scope>
    <source>
        <strain evidence="3 4">DSM 20168</strain>
    </source>
</reference>
<keyword evidence="4" id="KW-1185">Reference proteome</keyword>